<feature type="domain" description="Band 7" evidence="5">
    <location>
        <begin position="313"/>
        <end position="471"/>
    </location>
</feature>
<protein>
    <submittedName>
        <fullName evidence="7">PHB domain-containing protein</fullName>
    </submittedName>
</protein>
<dbReference type="PRINTS" id="PR00721">
    <property type="entry name" value="STOMATIN"/>
</dbReference>
<dbReference type="AlphaFoldDB" id="A0AAF5DCY2"/>
<dbReference type="SUPFAM" id="SSF117892">
    <property type="entry name" value="Band 7/SPFH domain"/>
    <property type="match status" value="2"/>
</dbReference>
<reference evidence="7" key="1">
    <citation type="submission" date="2024-02" db="UniProtKB">
        <authorList>
            <consortium name="WormBaseParasite"/>
        </authorList>
    </citation>
    <scope>IDENTIFICATION</scope>
</reference>
<evidence type="ECO:0000256" key="3">
    <source>
        <dbReference type="ARBA" id="ARBA00023136"/>
    </source>
</evidence>
<evidence type="ECO:0000313" key="6">
    <source>
        <dbReference type="Proteomes" id="UP000035681"/>
    </source>
</evidence>
<dbReference type="Proteomes" id="UP000035681">
    <property type="component" value="Unplaced"/>
</dbReference>
<keyword evidence="3 4" id="KW-0472">Membrane</keyword>
<dbReference type="InterPro" id="IPR043202">
    <property type="entry name" value="Band-7_stomatin-like"/>
</dbReference>
<keyword evidence="6" id="KW-1185">Reference proteome</keyword>
<proteinExistence type="inferred from homology"/>
<keyword evidence="4" id="KW-0812">Transmembrane</keyword>
<name>A0AAF5DCY2_STRER</name>
<dbReference type="FunFam" id="3.30.479.30:FF:000004">
    <property type="entry name" value="Putative membrane protease family, stomatin"/>
    <property type="match status" value="2"/>
</dbReference>
<accession>A0AAF5DCY2</accession>
<dbReference type="SMART" id="SM00244">
    <property type="entry name" value="PHB"/>
    <property type="match status" value="2"/>
</dbReference>
<dbReference type="GO" id="GO:0009898">
    <property type="term" value="C:cytoplasmic side of plasma membrane"/>
    <property type="evidence" value="ECO:0007669"/>
    <property type="project" value="UniProtKB-ARBA"/>
</dbReference>
<feature type="transmembrane region" description="Helical" evidence="4">
    <location>
        <begin position="27"/>
        <end position="48"/>
    </location>
</feature>
<evidence type="ECO:0000256" key="4">
    <source>
        <dbReference type="SAM" id="Phobius"/>
    </source>
</evidence>
<dbReference type="WBParaSite" id="TCONS_00010422.p1">
    <property type="protein sequence ID" value="TCONS_00010422.p1"/>
    <property type="gene ID" value="XLOC_003532"/>
</dbReference>
<organism evidence="6 7">
    <name type="scientific">Strongyloides stercoralis</name>
    <name type="common">Threadworm</name>
    <dbReference type="NCBI Taxonomy" id="6248"/>
    <lineage>
        <taxon>Eukaryota</taxon>
        <taxon>Metazoa</taxon>
        <taxon>Ecdysozoa</taxon>
        <taxon>Nematoda</taxon>
        <taxon>Chromadorea</taxon>
        <taxon>Rhabditida</taxon>
        <taxon>Tylenchina</taxon>
        <taxon>Panagrolaimomorpha</taxon>
        <taxon>Strongyloidoidea</taxon>
        <taxon>Strongyloididae</taxon>
        <taxon>Strongyloides</taxon>
    </lineage>
</organism>
<dbReference type="Gene3D" id="3.30.479.30">
    <property type="entry name" value="Band 7 domain"/>
    <property type="match status" value="2"/>
</dbReference>
<feature type="transmembrane region" description="Helical" evidence="4">
    <location>
        <begin position="290"/>
        <end position="313"/>
    </location>
</feature>
<sequence length="578" mass="65490">ISLIMVNNLNTKTNNLNVTRPGVLSEIVIILAHLLIIITFPLSLWFCFKSVNEYERVIVFRLGRILDNSEKGPGLFFINPLIDTCNLIDLRVLSFIVPQQEILSRDSVTVSVDAVVYFRVNNAVKAINNIEDYKYSTQLLAQTVLRNITGTKTLSELLSYKENISQQLQVILDDTTENWGIQVQRVELKDVCIPKSLQRAMAAEGEATREAKARIIAADGEKEASKALKEAADIISENKNAIQLRYLQTLSHIGQENTTTIVFPFPVEFLSNMKGYFEERRSVEVSQQPIYTKIIIFLSFILLIITFPISIFGCIKIINEYERGVLLRLGRICHNEIGPGVVFINPFIDKCIIIDLRMVTFTIPSQEILSKDSVSINIDAVVYFQVANPVKAINNVKNYKESTILLSQTILKNISGTKNLLELLQFKENISYNFQNILTNGTKNWGIKIYKVELKDIFISDEMQNIMASEGKAIRIANAKIIINNGEKEASERLKEAADMMSKNSTTMYLKYLQTLNNIGRKDSQIIIFPFSIELITYLFQSFNKTKSDKNKEISKCCYTVSLFISLTVTGMKISGFL</sequence>
<dbReference type="PANTHER" id="PTHR10264">
    <property type="entry name" value="BAND 7 PROTEIN-RELATED"/>
    <property type="match status" value="1"/>
</dbReference>
<dbReference type="Pfam" id="PF01145">
    <property type="entry name" value="Band_7"/>
    <property type="match status" value="2"/>
</dbReference>
<dbReference type="Gene3D" id="6.10.250.2090">
    <property type="match status" value="2"/>
</dbReference>
<evidence type="ECO:0000259" key="5">
    <source>
        <dbReference type="SMART" id="SM00244"/>
    </source>
</evidence>
<feature type="domain" description="Band 7" evidence="5">
    <location>
        <begin position="46"/>
        <end position="205"/>
    </location>
</feature>
<dbReference type="InterPro" id="IPR001972">
    <property type="entry name" value="Stomatin_HflK_fam"/>
</dbReference>
<keyword evidence="4" id="KW-1133">Transmembrane helix</keyword>
<comment type="subcellular location">
    <subcellularLocation>
        <location evidence="1">Membrane</location>
    </subcellularLocation>
</comment>
<evidence type="ECO:0000256" key="2">
    <source>
        <dbReference type="ARBA" id="ARBA00008164"/>
    </source>
</evidence>
<dbReference type="InterPro" id="IPR001107">
    <property type="entry name" value="Band_7"/>
</dbReference>
<evidence type="ECO:0000256" key="1">
    <source>
        <dbReference type="ARBA" id="ARBA00004370"/>
    </source>
</evidence>
<comment type="similarity">
    <text evidence="2">Belongs to the band 7/mec-2 family.</text>
</comment>
<evidence type="ECO:0000313" key="7">
    <source>
        <dbReference type="WBParaSite" id="TCONS_00010422.p1"/>
    </source>
</evidence>
<dbReference type="PANTHER" id="PTHR10264:SF127">
    <property type="entry name" value="PODOCIN"/>
    <property type="match status" value="1"/>
</dbReference>
<dbReference type="InterPro" id="IPR036013">
    <property type="entry name" value="Band_7/SPFH_dom_sf"/>
</dbReference>